<dbReference type="Pfam" id="PF04245">
    <property type="entry name" value="NA37"/>
    <property type="match status" value="1"/>
</dbReference>
<dbReference type="RefSeq" id="WP_349240852.1">
    <property type="nucleotide sequence ID" value="NZ_JAVTTO010000002.1"/>
</dbReference>
<comment type="caution">
    <text evidence="1">The sequence shown here is derived from an EMBL/GenBank/DDBJ whole genome shotgun (WGS) entry which is preliminary data.</text>
</comment>
<organism evidence="1 2">
    <name type="scientific">Asprobacillus argus</name>
    <dbReference type="NCBI Taxonomy" id="3076534"/>
    <lineage>
        <taxon>Bacteria</taxon>
        <taxon>Pseudomonadati</taxon>
        <taxon>Bacteroidota</taxon>
        <taxon>Flavobacteriia</taxon>
        <taxon>Flavobacteriales</taxon>
        <taxon>Flavobacteriaceae</taxon>
        <taxon>Asprobacillus</taxon>
    </lineage>
</organism>
<protein>
    <submittedName>
        <fullName evidence="1">Nucleoid-associated protein</fullName>
    </submittedName>
</protein>
<keyword evidence="2" id="KW-1185">Reference proteome</keyword>
<sequence>MLKTTNASIIKATLQRVGNKLSQELSYSTQQEIVFSEEEEVLLKSFFLRSIKSSLELLKFSHHVSLDYNTAYDNSKKYFDQEISFIEYSNHILNHLYEKSNHPQIKTGELFVIHFEGFQFNDISTDAIGIFKIENKIDYLKFHHQDNDLDFTITKGVKLQKIDKGCLIIPTEVSDGYRVISIDNNSYDANYWKKSFLGLEEVLNDSYQTKHHLHLLSSFSNTLVENNDTYAQKEFISQGIQLFNDHESISKDLLEEELLSPFDVVDSYTQFKHQYNKENNLDLEEHFNVSGNTLKKEKRKIKNQINLDTNIQIKLDIGDGDVIKEHIEKGYDDERKMHFYKVYYNEET</sequence>
<dbReference type="EMBL" id="JAVTTO010000002">
    <property type="protein sequence ID" value="MDT7831592.1"/>
    <property type="molecule type" value="Genomic_DNA"/>
</dbReference>
<accession>A0ABU3LD18</accession>
<name>A0ABU3LD18_9FLAO</name>
<gene>
    <name evidence="1" type="ORF">RQM59_04330</name>
</gene>
<dbReference type="Proteomes" id="UP001257277">
    <property type="component" value="Unassembled WGS sequence"/>
</dbReference>
<evidence type="ECO:0000313" key="2">
    <source>
        <dbReference type="Proteomes" id="UP001257277"/>
    </source>
</evidence>
<evidence type="ECO:0000313" key="1">
    <source>
        <dbReference type="EMBL" id="MDT7831592.1"/>
    </source>
</evidence>
<dbReference type="InterPro" id="IPR007358">
    <property type="entry name" value="Nucleoid_associated_NdpA"/>
</dbReference>
<reference evidence="1 2" key="1">
    <citation type="submission" date="2023-09" db="EMBL/GenBank/DDBJ databases">
        <title>Novel taxa isolated from Blanes Bay.</title>
        <authorList>
            <person name="Rey-Velasco X."/>
            <person name="Lucena T."/>
        </authorList>
    </citation>
    <scope>NUCLEOTIDE SEQUENCE [LARGE SCALE GENOMIC DNA]</scope>
    <source>
        <strain evidence="1 2">S356</strain>
    </source>
</reference>
<proteinExistence type="predicted"/>